<dbReference type="InterPro" id="IPR002737">
    <property type="entry name" value="MEMO1_fam"/>
</dbReference>
<organism evidence="5 6">
    <name type="scientific">Candidatus Shapirobacteria bacterium CG09_land_8_20_14_0_10_38_17</name>
    <dbReference type="NCBI Taxonomy" id="1974884"/>
    <lineage>
        <taxon>Bacteria</taxon>
        <taxon>Candidatus Shapironibacteriota</taxon>
    </lineage>
</organism>
<keyword evidence="3" id="KW-0812">Transmembrane</keyword>
<dbReference type="InterPro" id="IPR027485">
    <property type="entry name" value="AMMECR1_N"/>
</dbReference>
<dbReference type="Pfam" id="PF01875">
    <property type="entry name" value="Memo"/>
    <property type="match status" value="1"/>
</dbReference>
<dbReference type="NCBIfam" id="TIGR04336">
    <property type="entry name" value="AmmeMemoSam_B"/>
    <property type="match status" value="1"/>
</dbReference>
<dbReference type="PROSITE" id="PS51112">
    <property type="entry name" value="AMMECR1"/>
    <property type="match status" value="1"/>
</dbReference>
<dbReference type="Gene3D" id="3.30.1490.150">
    <property type="entry name" value="Hypothetical protein ph0010, domain 2"/>
    <property type="match status" value="1"/>
</dbReference>
<keyword evidence="3" id="KW-1133">Transmembrane helix</keyword>
<dbReference type="Pfam" id="PF01871">
    <property type="entry name" value="AMMECR1"/>
    <property type="match status" value="1"/>
</dbReference>
<protein>
    <submittedName>
        <fullName evidence="5">TIGR00296 family protein</fullName>
    </submittedName>
</protein>
<comment type="caution">
    <text evidence="5">The sequence shown here is derived from an EMBL/GenBank/DDBJ whole genome shotgun (WGS) entry which is preliminary data.</text>
</comment>
<dbReference type="SUPFAM" id="SSF143447">
    <property type="entry name" value="AMMECR1-like"/>
    <property type="match status" value="1"/>
</dbReference>
<dbReference type="InterPro" id="IPR002733">
    <property type="entry name" value="AMMECR1_domain"/>
</dbReference>
<evidence type="ECO:0000313" key="5">
    <source>
        <dbReference type="EMBL" id="PIS15127.1"/>
    </source>
</evidence>
<accession>A0A2H0WR69</accession>
<proteinExistence type="inferred from homology"/>
<dbReference type="Gene3D" id="3.40.830.10">
    <property type="entry name" value="LigB-like"/>
    <property type="match status" value="1"/>
</dbReference>
<feature type="region of interest" description="Disordered" evidence="2">
    <location>
        <begin position="357"/>
        <end position="377"/>
    </location>
</feature>
<dbReference type="AlphaFoldDB" id="A0A2H0WR69"/>
<feature type="transmembrane region" description="Helical" evidence="3">
    <location>
        <begin position="35"/>
        <end position="57"/>
    </location>
</feature>
<sequence>MTAMILAMQQYNNSTMFFIFNFELLILYNKEVERWWPIIFSLLVILLFIGIGLLLVLPNRFKIENENNFVKEVIIRQPAVAGQFYPQREKDLRVMADKFLSVAKQEIEKENDPFPILIVPHAGWEYSGQTAAFGFAQIEDNDFKKVVLIGPSHQAFFEGAAIDDSDFWQTPLGKVAVDKALINKILAPEEKIIVNRGVHDNEHCLEVELPFLQMVLSDFKIVPILIGQASESTLELLAKVLAANFDEKTLLVVSSDLSHYPDSKTAKVVDQQTVEAILSGSKDRLVEVLKKLTDEYPQVDTFACGSEAIKVGLAVAESLSMGKGRLFSKTNSGTVSGQEDRVVGYAAMGFLGKLNPPALHHNGTGPAGGQSSKFKAEEELDGDQQKTLLEIARQALENYFKTEKVSDIKVNDELLKQERGVFVTLKKDGQLRGCIGQFVPQKPLYQLVQDMAVSAAAYDHRFSPLQYNELGNIKIEISVLSPMEKISFWQNVELGKYGVYLKYGDRSATFLPQVAAETGWSREEFLSQLCAQKMGLSENCYQDPQAELFVYTAQVFGEE</sequence>
<keyword evidence="3" id="KW-0472">Membrane</keyword>
<dbReference type="Gene3D" id="3.30.700.20">
    <property type="entry name" value="Hypothetical protein ph0010, domain 1"/>
    <property type="match status" value="1"/>
</dbReference>
<comment type="similarity">
    <text evidence="1">Belongs to the MEMO1 family.</text>
</comment>
<dbReference type="NCBIfam" id="TIGR04335">
    <property type="entry name" value="AmmeMemoSam_A"/>
    <property type="match status" value="1"/>
</dbReference>
<dbReference type="InterPro" id="IPR027623">
    <property type="entry name" value="AmmeMemoSam_A"/>
</dbReference>
<name>A0A2H0WR69_9BACT</name>
<evidence type="ECO:0000259" key="4">
    <source>
        <dbReference type="PROSITE" id="PS51112"/>
    </source>
</evidence>
<reference evidence="6" key="1">
    <citation type="submission" date="2017-09" db="EMBL/GenBank/DDBJ databases">
        <title>Depth-based differentiation of microbial function through sediment-hosted aquifers and enrichment of novel symbionts in the deep terrestrial subsurface.</title>
        <authorList>
            <person name="Probst A.J."/>
            <person name="Ladd B."/>
            <person name="Jarett J.K."/>
            <person name="Geller-Mcgrath D.E."/>
            <person name="Sieber C.M.K."/>
            <person name="Emerson J.B."/>
            <person name="Anantharaman K."/>
            <person name="Thomas B.C."/>
            <person name="Malmstrom R."/>
            <person name="Stieglmeier M."/>
            <person name="Klingl A."/>
            <person name="Woyke T."/>
            <person name="Ryan C.M."/>
            <person name="Banfield J.F."/>
        </authorList>
    </citation>
    <scope>NUCLEOTIDE SEQUENCE [LARGE SCALE GENOMIC DNA]</scope>
</reference>
<evidence type="ECO:0000256" key="2">
    <source>
        <dbReference type="SAM" id="MobiDB-lite"/>
    </source>
</evidence>
<dbReference type="EMBL" id="PEZH01000028">
    <property type="protein sequence ID" value="PIS15127.1"/>
    <property type="molecule type" value="Genomic_DNA"/>
</dbReference>
<gene>
    <name evidence="5" type="ORF">COT63_01630</name>
</gene>
<dbReference type="NCBIfam" id="TIGR00296">
    <property type="entry name" value="TIGR00296 family protein"/>
    <property type="match status" value="1"/>
</dbReference>
<evidence type="ECO:0000313" key="6">
    <source>
        <dbReference type="Proteomes" id="UP000231282"/>
    </source>
</evidence>
<dbReference type="Proteomes" id="UP000231282">
    <property type="component" value="Unassembled WGS sequence"/>
</dbReference>
<dbReference type="CDD" id="cd07361">
    <property type="entry name" value="MEMO_like"/>
    <property type="match status" value="1"/>
</dbReference>
<dbReference type="PANTHER" id="PTHR11060:SF0">
    <property type="entry name" value="PROTEIN MEMO1"/>
    <property type="match status" value="1"/>
</dbReference>
<dbReference type="PANTHER" id="PTHR11060">
    <property type="entry name" value="PROTEIN MEMO1"/>
    <property type="match status" value="1"/>
</dbReference>
<evidence type="ECO:0000256" key="3">
    <source>
        <dbReference type="SAM" id="Phobius"/>
    </source>
</evidence>
<dbReference type="InterPro" id="IPR036071">
    <property type="entry name" value="AMMECR1_dom_sf"/>
</dbReference>
<evidence type="ECO:0000256" key="1">
    <source>
        <dbReference type="ARBA" id="ARBA00006315"/>
    </source>
</evidence>
<dbReference type="InterPro" id="IPR023473">
    <property type="entry name" value="AMMECR1"/>
</dbReference>
<feature type="domain" description="AMMECR1" evidence="4">
    <location>
        <begin position="383"/>
        <end position="559"/>
    </location>
</feature>